<protein>
    <submittedName>
        <fullName evidence="2">Sugar dehydratase</fullName>
    </submittedName>
</protein>
<dbReference type="AlphaFoldDB" id="A0A2M8KXJ0"/>
<dbReference type="GO" id="GO:0006508">
    <property type="term" value="P:proteolysis"/>
    <property type="evidence" value="ECO:0007669"/>
    <property type="project" value="InterPro"/>
</dbReference>
<dbReference type="PANTHER" id="PTHR43000">
    <property type="entry name" value="DTDP-D-GLUCOSE 4,6-DEHYDRATASE-RELATED"/>
    <property type="match status" value="1"/>
</dbReference>
<evidence type="ECO:0000313" key="2">
    <source>
        <dbReference type="EMBL" id="PJE64611.1"/>
    </source>
</evidence>
<evidence type="ECO:0000313" key="3">
    <source>
        <dbReference type="Proteomes" id="UP000229098"/>
    </source>
</evidence>
<dbReference type="EMBL" id="PFEF01000005">
    <property type="protein sequence ID" value="PJE64611.1"/>
    <property type="molecule type" value="Genomic_DNA"/>
</dbReference>
<dbReference type="GO" id="GO:0004190">
    <property type="term" value="F:aspartic-type endopeptidase activity"/>
    <property type="evidence" value="ECO:0007669"/>
    <property type="project" value="InterPro"/>
</dbReference>
<organism evidence="2 3">
    <name type="scientific">Candidatus Ryanbacteria bacterium CG10_big_fil_rev_8_21_14_0_10_43_42</name>
    <dbReference type="NCBI Taxonomy" id="1974864"/>
    <lineage>
        <taxon>Bacteria</taxon>
        <taxon>Candidatus Ryaniibacteriota</taxon>
    </lineage>
</organism>
<dbReference type="PROSITE" id="PS50175">
    <property type="entry name" value="ASP_PROT_RETROV"/>
    <property type="match status" value="1"/>
</dbReference>
<sequence>MQDGYWARKNVFITGAAGFLGSWLTKFLVDAGADVTVLLRDVVPGSNLYRNGYVHKVNIVRGQLEDYFVLERALGEYDIDTVFHLGAQTQVGIANRNPLSTFESNIKGTWNVLEAARRSPLVKKVIVASSDKAYGIHKELPYTEEAPLKGSHPYDVSKSAADLIARTYYESYGLPVVITRCGNFYGGGDTNFNRLIPQTIRHILNNESPIIRSDGTFIRDYFYIEDGAHAYIELAEKMDDERIHGHAFNFSNESQMTALQVVERIASLMQTPLKPTILGEASNEIPHQYLSAAKARSMLGWQPRFTFDQGLQNTIAWYKEFLN</sequence>
<dbReference type="InterPro" id="IPR001995">
    <property type="entry name" value="Peptidase_A2_cat"/>
</dbReference>
<dbReference type="InterPro" id="IPR016040">
    <property type="entry name" value="NAD(P)-bd_dom"/>
</dbReference>
<evidence type="ECO:0000259" key="1">
    <source>
        <dbReference type="PROSITE" id="PS50175"/>
    </source>
</evidence>
<dbReference type="InterPro" id="IPR036291">
    <property type="entry name" value="NAD(P)-bd_dom_sf"/>
</dbReference>
<reference evidence="3" key="1">
    <citation type="submission" date="2017-09" db="EMBL/GenBank/DDBJ databases">
        <title>Depth-based differentiation of microbial function through sediment-hosted aquifers and enrichment of novel symbionts in the deep terrestrial subsurface.</title>
        <authorList>
            <person name="Probst A.J."/>
            <person name="Ladd B."/>
            <person name="Jarett J.K."/>
            <person name="Geller-Mcgrath D.E."/>
            <person name="Sieber C.M.K."/>
            <person name="Emerson J.B."/>
            <person name="Anantharaman K."/>
            <person name="Thomas B.C."/>
            <person name="Malmstrom R."/>
            <person name="Stieglmeier M."/>
            <person name="Klingl A."/>
            <person name="Woyke T."/>
            <person name="Ryan C.M."/>
            <person name="Banfield J.F."/>
        </authorList>
    </citation>
    <scope>NUCLEOTIDE SEQUENCE [LARGE SCALE GENOMIC DNA]</scope>
</reference>
<dbReference type="SUPFAM" id="SSF51735">
    <property type="entry name" value="NAD(P)-binding Rossmann-fold domains"/>
    <property type="match status" value="1"/>
</dbReference>
<proteinExistence type="predicted"/>
<dbReference type="Gene3D" id="3.90.25.10">
    <property type="entry name" value="UDP-galactose 4-epimerase, domain 1"/>
    <property type="match status" value="1"/>
</dbReference>
<dbReference type="Gene3D" id="3.40.50.720">
    <property type="entry name" value="NAD(P)-binding Rossmann-like Domain"/>
    <property type="match status" value="1"/>
</dbReference>
<dbReference type="Proteomes" id="UP000229098">
    <property type="component" value="Unassembled WGS sequence"/>
</dbReference>
<dbReference type="Pfam" id="PF16363">
    <property type="entry name" value="GDP_Man_Dehyd"/>
    <property type="match status" value="1"/>
</dbReference>
<name>A0A2M8KXJ0_9BACT</name>
<feature type="domain" description="Peptidase A2" evidence="1">
    <location>
        <begin position="25"/>
        <end position="38"/>
    </location>
</feature>
<accession>A0A2M8KXJ0</accession>
<comment type="caution">
    <text evidence="2">The sequence shown here is derived from an EMBL/GenBank/DDBJ whole genome shotgun (WGS) entry which is preliminary data.</text>
</comment>
<gene>
    <name evidence="2" type="ORF">COU90_02105</name>
</gene>